<sequence>MAGIIGADNRFGRDFGNPSVDMQGNITTLYDIGCVVESILSYFMGARLGRRQLLMTGAAIMIISTVLLAASYNTAALLAGHIITGISNSMNSSAAPAFSGSDRAPGEAALALSAGPPRQGREVISVIMDRPADDEAVARVLLDIQSGLEEEQKDGPFRFREMFS</sequence>
<keyword evidence="3 6" id="KW-0812">Transmembrane</keyword>
<dbReference type="AlphaFoldDB" id="A0AAE8SXC5"/>
<dbReference type="PANTHER" id="PTHR48022">
    <property type="entry name" value="PLASTIDIC GLUCOSE TRANSPORTER 4"/>
    <property type="match status" value="1"/>
</dbReference>
<dbReference type="GO" id="GO:0016020">
    <property type="term" value="C:membrane"/>
    <property type="evidence" value="ECO:0007669"/>
    <property type="project" value="UniProtKB-SubCell"/>
</dbReference>
<accession>A0AAE8SXC5</accession>
<dbReference type="EMBL" id="ONZQ02000011">
    <property type="protein sequence ID" value="SPO04696.1"/>
    <property type="molecule type" value="Genomic_DNA"/>
</dbReference>
<evidence type="ECO:0000313" key="9">
    <source>
        <dbReference type="Proteomes" id="UP001187682"/>
    </source>
</evidence>
<keyword evidence="9" id="KW-1185">Reference proteome</keyword>
<evidence type="ECO:0000256" key="1">
    <source>
        <dbReference type="ARBA" id="ARBA00004141"/>
    </source>
</evidence>
<dbReference type="PROSITE" id="PS50850">
    <property type="entry name" value="MFS"/>
    <property type="match status" value="1"/>
</dbReference>
<dbReference type="Gene3D" id="1.20.1250.20">
    <property type="entry name" value="MFS general substrate transporter like domains"/>
    <property type="match status" value="1"/>
</dbReference>
<dbReference type="InterPro" id="IPR036259">
    <property type="entry name" value="MFS_trans_sf"/>
</dbReference>
<reference evidence="8" key="1">
    <citation type="submission" date="2018-03" db="EMBL/GenBank/DDBJ databases">
        <authorList>
            <person name="Guldener U."/>
        </authorList>
    </citation>
    <scope>NUCLEOTIDE SEQUENCE</scope>
</reference>
<keyword evidence="5 6" id="KW-0472">Membrane</keyword>
<gene>
    <name evidence="8" type="ORF">DNG_07381</name>
</gene>
<protein>
    <recommendedName>
        <fullName evidence="7">Major facilitator superfamily (MFS) profile domain-containing protein</fullName>
    </recommendedName>
</protein>
<dbReference type="Pfam" id="PF00083">
    <property type="entry name" value="Sugar_tr"/>
    <property type="match status" value="1"/>
</dbReference>
<name>A0AAE8SXC5_9PEZI</name>
<evidence type="ECO:0000259" key="7">
    <source>
        <dbReference type="PROSITE" id="PS50850"/>
    </source>
</evidence>
<dbReference type="InterPro" id="IPR050360">
    <property type="entry name" value="MFS_Sugar_Transporters"/>
</dbReference>
<evidence type="ECO:0000256" key="6">
    <source>
        <dbReference type="SAM" id="Phobius"/>
    </source>
</evidence>
<keyword evidence="4 6" id="KW-1133">Transmembrane helix</keyword>
<evidence type="ECO:0000256" key="3">
    <source>
        <dbReference type="ARBA" id="ARBA00022692"/>
    </source>
</evidence>
<evidence type="ECO:0000256" key="2">
    <source>
        <dbReference type="ARBA" id="ARBA00010992"/>
    </source>
</evidence>
<dbReference type="SUPFAM" id="SSF103473">
    <property type="entry name" value="MFS general substrate transporter"/>
    <property type="match status" value="1"/>
</dbReference>
<evidence type="ECO:0000256" key="5">
    <source>
        <dbReference type="ARBA" id="ARBA00023136"/>
    </source>
</evidence>
<evidence type="ECO:0000313" key="8">
    <source>
        <dbReference type="EMBL" id="SPO04696.1"/>
    </source>
</evidence>
<dbReference type="InterPro" id="IPR020846">
    <property type="entry name" value="MFS_dom"/>
</dbReference>
<comment type="caution">
    <text evidence="8">The sequence shown here is derived from an EMBL/GenBank/DDBJ whole genome shotgun (WGS) entry which is preliminary data.</text>
</comment>
<dbReference type="GO" id="GO:0005351">
    <property type="term" value="F:carbohydrate:proton symporter activity"/>
    <property type="evidence" value="ECO:0007669"/>
    <property type="project" value="TreeGrafter"/>
</dbReference>
<dbReference type="InterPro" id="IPR005828">
    <property type="entry name" value="MFS_sugar_transport-like"/>
</dbReference>
<feature type="domain" description="Major facilitator superfamily (MFS) profile" evidence="7">
    <location>
        <begin position="1"/>
        <end position="164"/>
    </location>
</feature>
<proteinExistence type="inferred from homology"/>
<evidence type="ECO:0000256" key="4">
    <source>
        <dbReference type="ARBA" id="ARBA00022989"/>
    </source>
</evidence>
<dbReference type="PANTHER" id="PTHR48022:SF28">
    <property type="entry name" value="MAJOR FACILITATOR SUPERFAMILY (MFS) PROFILE DOMAIN-CONTAINING PROTEIN-RELATED"/>
    <property type="match status" value="1"/>
</dbReference>
<organism evidence="8 9">
    <name type="scientific">Cephalotrichum gorgonifer</name>
    <dbReference type="NCBI Taxonomy" id="2041049"/>
    <lineage>
        <taxon>Eukaryota</taxon>
        <taxon>Fungi</taxon>
        <taxon>Dikarya</taxon>
        <taxon>Ascomycota</taxon>
        <taxon>Pezizomycotina</taxon>
        <taxon>Sordariomycetes</taxon>
        <taxon>Hypocreomycetidae</taxon>
        <taxon>Microascales</taxon>
        <taxon>Microascaceae</taxon>
        <taxon>Cephalotrichum</taxon>
    </lineage>
</organism>
<dbReference type="Proteomes" id="UP001187682">
    <property type="component" value="Unassembled WGS sequence"/>
</dbReference>
<comment type="similarity">
    <text evidence="2">Belongs to the major facilitator superfamily. Sugar transporter (TC 2.A.1.1) family.</text>
</comment>
<comment type="subcellular location">
    <subcellularLocation>
        <location evidence="1">Membrane</location>
        <topology evidence="1">Multi-pass membrane protein</topology>
    </subcellularLocation>
</comment>
<feature type="transmembrane region" description="Helical" evidence="6">
    <location>
        <begin position="53"/>
        <end position="72"/>
    </location>
</feature>